<name>A0A0F5V8M9_9GAMM</name>
<evidence type="ECO:0000313" key="7">
    <source>
        <dbReference type="EMBL" id="KKC97874.1"/>
    </source>
</evidence>
<reference evidence="7 8" key="1">
    <citation type="submission" date="2014-12" db="EMBL/GenBank/DDBJ databases">
        <title>Mercury Reductase activity and rhizosphere competence traits in the genome of root associated Photobacterium halotolerans MELD1.</title>
        <authorList>
            <person name="Mathew D.C."/>
            <person name="Huang C.-C."/>
        </authorList>
    </citation>
    <scope>NUCLEOTIDE SEQUENCE [LARGE SCALE GENOMIC DNA]</scope>
    <source>
        <strain evidence="7 8">MELD1</strain>
    </source>
</reference>
<keyword evidence="8" id="KW-1185">Reference proteome</keyword>
<dbReference type="PATRIC" id="fig|265726.11.peg.3397"/>
<evidence type="ECO:0000256" key="1">
    <source>
        <dbReference type="ARBA" id="ARBA00004141"/>
    </source>
</evidence>
<evidence type="ECO:0000256" key="4">
    <source>
        <dbReference type="ARBA" id="ARBA00023136"/>
    </source>
</evidence>
<feature type="transmembrane region" description="Helical" evidence="5">
    <location>
        <begin position="33"/>
        <end position="51"/>
    </location>
</feature>
<dbReference type="InterPro" id="IPR006977">
    <property type="entry name" value="Yip1_dom"/>
</dbReference>
<dbReference type="AlphaFoldDB" id="A0A0F5V8M9"/>
<protein>
    <submittedName>
        <fullName evidence="7">Membrane protein</fullName>
    </submittedName>
</protein>
<dbReference type="RefSeq" id="WP_046222605.1">
    <property type="nucleotide sequence ID" value="NZ_JWYV01000038.1"/>
</dbReference>
<dbReference type="Proteomes" id="UP000033633">
    <property type="component" value="Unassembled WGS sequence"/>
</dbReference>
<sequence>MTPSSNPLIALLDLFRSPVDCFTALHQRPKWALFPYLLLILTPFGLWGSYFNQVDLTWLQETLRTQIPQLTQENQLDWLSREVLLAGEVFSDILGRTASIFMLALWLNLATKNSNAPQPFGKWLAASCFILLPTLIGDLASYLNILFNPSQVLPNAADLNSLNAFIKLPVNHPWAAFASSIPLLAPWYIALSYIAVSLWCGIERAKAIVIATLPWLLVVTVWPLLILTA</sequence>
<keyword evidence="4 5" id="KW-0472">Membrane</keyword>
<organism evidence="7 8">
    <name type="scientific">Photobacterium halotolerans</name>
    <dbReference type="NCBI Taxonomy" id="265726"/>
    <lineage>
        <taxon>Bacteria</taxon>
        <taxon>Pseudomonadati</taxon>
        <taxon>Pseudomonadota</taxon>
        <taxon>Gammaproteobacteria</taxon>
        <taxon>Vibrionales</taxon>
        <taxon>Vibrionaceae</taxon>
        <taxon>Photobacterium</taxon>
    </lineage>
</organism>
<dbReference type="OrthoDB" id="5914808at2"/>
<keyword evidence="3 5" id="KW-1133">Transmembrane helix</keyword>
<evidence type="ECO:0000313" key="8">
    <source>
        <dbReference type="Proteomes" id="UP000033633"/>
    </source>
</evidence>
<dbReference type="Pfam" id="PF04893">
    <property type="entry name" value="Yip1"/>
    <property type="match status" value="1"/>
</dbReference>
<evidence type="ECO:0000256" key="5">
    <source>
        <dbReference type="SAM" id="Phobius"/>
    </source>
</evidence>
<accession>A0A0F5V8M9</accession>
<proteinExistence type="predicted"/>
<evidence type="ECO:0000256" key="2">
    <source>
        <dbReference type="ARBA" id="ARBA00022692"/>
    </source>
</evidence>
<evidence type="ECO:0000256" key="3">
    <source>
        <dbReference type="ARBA" id="ARBA00022989"/>
    </source>
</evidence>
<dbReference type="EMBL" id="JWYV01000038">
    <property type="protein sequence ID" value="KKC97874.1"/>
    <property type="molecule type" value="Genomic_DNA"/>
</dbReference>
<comment type="caution">
    <text evidence="7">The sequence shown here is derived from an EMBL/GenBank/DDBJ whole genome shotgun (WGS) entry which is preliminary data.</text>
</comment>
<feature type="transmembrane region" description="Helical" evidence="5">
    <location>
        <begin position="174"/>
        <end position="196"/>
    </location>
</feature>
<comment type="subcellular location">
    <subcellularLocation>
        <location evidence="1">Membrane</location>
        <topology evidence="1">Multi-pass membrane protein</topology>
    </subcellularLocation>
</comment>
<dbReference type="GO" id="GO:0016020">
    <property type="term" value="C:membrane"/>
    <property type="evidence" value="ECO:0007669"/>
    <property type="project" value="UniProtKB-SubCell"/>
</dbReference>
<feature type="transmembrane region" description="Helical" evidence="5">
    <location>
        <begin position="93"/>
        <end position="111"/>
    </location>
</feature>
<gene>
    <name evidence="7" type="ORF">KY46_21540</name>
</gene>
<feature type="transmembrane region" description="Helical" evidence="5">
    <location>
        <begin position="208"/>
        <end position="227"/>
    </location>
</feature>
<keyword evidence="2 5" id="KW-0812">Transmembrane</keyword>
<feature type="transmembrane region" description="Helical" evidence="5">
    <location>
        <begin position="123"/>
        <end position="145"/>
    </location>
</feature>
<evidence type="ECO:0000259" key="6">
    <source>
        <dbReference type="Pfam" id="PF04893"/>
    </source>
</evidence>
<feature type="domain" description="Yip1" evidence="6">
    <location>
        <begin position="13"/>
        <end position="222"/>
    </location>
</feature>
<dbReference type="STRING" id="265726.KY46_21540"/>